<proteinExistence type="predicted"/>
<comment type="caution">
    <text evidence="2">The sequence shown here is derived from an EMBL/GenBank/DDBJ whole genome shotgun (WGS) entry which is preliminary data.</text>
</comment>
<accession>A0A2N1NV96</accession>
<sequence>MTGCIYYIYLDYKPKIANIVFRSNTKMFSVTKDFMNKEAPPNYVAGLGRGATGFTTRSDIGPAREGPADFRYLFFLVFFLFYTF</sequence>
<dbReference type="Pfam" id="PF06424">
    <property type="entry name" value="PRP1_N"/>
    <property type="match status" value="1"/>
</dbReference>
<evidence type="ECO:0000313" key="3">
    <source>
        <dbReference type="Proteomes" id="UP000233469"/>
    </source>
</evidence>
<name>A0A2N1NV96_9GLOM</name>
<feature type="domain" description="PRP1 splicing factor N-terminal" evidence="1">
    <location>
        <begin position="39"/>
        <end position="66"/>
    </location>
</feature>
<dbReference type="VEuPathDB" id="FungiDB:RhiirFUN_015884"/>
<reference evidence="2 3" key="2">
    <citation type="submission" date="2017-10" db="EMBL/GenBank/DDBJ databases">
        <title>Extensive intraspecific genome diversity in a model arbuscular mycorrhizal fungus.</title>
        <authorList>
            <person name="Chen E.C.H."/>
            <person name="Morin E."/>
            <person name="Baudet D."/>
            <person name="Noel J."/>
            <person name="Ndikumana S."/>
            <person name="Charron P."/>
            <person name="St-Onge C."/>
            <person name="Giorgi J."/>
            <person name="Grigoriev I.V."/>
            <person name="Roux C."/>
            <person name="Martin F.M."/>
            <person name="Corradi N."/>
        </authorList>
    </citation>
    <scope>NUCLEOTIDE SEQUENCE [LARGE SCALE GENOMIC DNA]</scope>
    <source>
        <strain evidence="2 3">C2</strain>
    </source>
</reference>
<organism evidence="2 3">
    <name type="scientific">Rhizophagus irregularis</name>
    <dbReference type="NCBI Taxonomy" id="588596"/>
    <lineage>
        <taxon>Eukaryota</taxon>
        <taxon>Fungi</taxon>
        <taxon>Fungi incertae sedis</taxon>
        <taxon>Mucoromycota</taxon>
        <taxon>Glomeromycotina</taxon>
        <taxon>Glomeromycetes</taxon>
        <taxon>Glomerales</taxon>
        <taxon>Glomeraceae</taxon>
        <taxon>Rhizophagus</taxon>
    </lineage>
</organism>
<evidence type="ECO:0000313" key="2">
    <source>
        <dbReference type="EMBL" id="PKK77813.1"/>
    </source>
</evidence>
<reference evidence="2 3" key="1">
    <citation type="submission" date="2016-04" db="EMBL/GenBank/DDBJ databases">
        <title>Genome analyses suggest a sexual origin of heterokaryosis in a supposedly ancient asexual fungus.</title>
        <authorList>
            <person name="Ropars J."/>
            <person name="Sedzielewska K."/>
            <person name="Noel J."/>
            <person name="Charron P."/>
            <person name="Farinelli L."/>
            <person name="Marton T."/>
            <person name="Kruger M."/>
            <person name="Pelin A."/>
            <person name="Brachmann A."/>
            <person name="Corradi N."/>
        </authorList>
    </citation>
    <scope>NUCLEOTIDE SEQUENCE [LARGE SCALE GENOMIC DNA]</scope>
    <source>
        <strain evidence="2 3">C2</strain>
    </source>
</reference>
<dbReference type="GO" id="GO:0000398">
    <property type="term" value="P:mRNA splicing, via spliceosome"/>
    <property type="evidence" value="ECO:0007669"/>
    <property type="project" value="InterPro"/>
</dbReference>
<evidence type="ECO:0000259" key="1">
    <source>
        <dbReference type="Pfam" id="PF06424"/>
    </source>
</evidence>
<dbReference type="AlphaFoldDB" id="A0A2N1NV96"/>
<dbReference type="VEuPathDB" id="FungiDB:FUN_010595"/>
<dbReference type="Proteomes" id="UP000233469">
    <property type="component" value="Unassembled WGS sequence"/>
</dbReference>
<protein>
    <recommendedName>
        <fullName evidence="1">PRP1 splicing factor N-terminal domain-containing protein</fullName>
    </recommendedName>
</protein>
<dbReference type="InterPro" id="IPR010491">
    <property type="entry name" value="PRP1_N"/>
</dbReference>
<dbReference type="EMBL" id="LLXL01000110">
    <property type="protein sequence ID" value="PKK77813.1"/>
    <property type="molecule type" value="Genomic_DNA"/>
</dbReference>
<gene>
    <name evidence="2" type="ORF">RhiirC2_36960</name>
</gene>
<dbReference type="VEuPathDB" id="FungiDB:RhiirA1_533107"/>